<dbReference type="VEuPathDB" id="FungiDB:CDV56_103587"/>
<feature type="repeat" description="ANK" evidence="3">
    <location>
        <begin position="213"/>
        <end position="245"/>
    </location>
</feature>
<sequence length="350" mass="38369">MQVLNQLPLDCLLLLADYLPLGRDISALARTNRRLYYALNPYLYRHNIRHHGKVAVLWWAILRAEVNTARHSIRAGADLHIKDEIYYDTGTALHRAVRARYEWRSRCELNPKIARRQGAKQVKDYDAMISMLIQEGADVNASNSLGLTPLHTAARAGDNQLVSLLVDAGADISARAKSGETPLHTAASYDGEGPGAVGLVLEKGGDVHARRKDGRTALHEAARAGGSNAAVLLIENGADLEARDKEGRTPLYFAVCSMRSSSTELEAVVQLLIDKGADIEARDLSGLTPLHAVALEGRYEELFRLLVKNGANVEAKDSNGHTAVEIARRNHRAYMLKCITRRSSRRAGGT</sequence>
<dbReference type="OrthoDB" id="20872at2759"/>
<dbReference type="Pfam" id="PF13857">
    <property type="entry name" value="Ank_5"/>
    <property type="match status" value="1"/>
</dbReference>
<protein>
    <submittedName>
        <fullName evidence="4">Uncharacterized protein</fullName>
    </submittedName>
</protein>
<feature type="repeat" description="ANK" evidence="3">
    <location>
        <begin position="178"/>
        <end position="212"/>
    </location>
</feature>
<proteinExistence type="predicted"/>
<gene>
    <name evidence="4" type="ORF">CDV56_103587</name>
</gene>
<evidence type="ECO:0000313" key="5">
    <source>
        <dbReference type="Proteomes" id="UP000215305"/>
    </source>
</evidence>
<dbReference type="GO" id="GO:0000976">
    <property type="term" value="F:transcription cis-regulatory region binding"/>
    <property type="evidence" value="ECO:0007669"/>
    <property type="project" value="TreeGrafter"/>
</dbReference>
<organism evidence="4 5">
    <name type="scientific">Aspergillus thermomutatus</name>
    <name type="common">Neosartorya pseudofischeri</name>
    <dbReference type="NCBI Taxonomy" id="41047"/>
    <lineage>
        <taxon>Eukaryota</taxon>
        <taxon>Fungi</taxon>
        <taxon>Dikarya</taxon>
        <taxon>Ascomycota</taxon>
        <taxon>Pezizomycotina</taxon>
        <taxon>Eurotiomycetes</taxon>
        <taxon>Eurotiomycetidae</taxon>
        <taxon>Eurotiales</taxon>
        <taxon>Aspergillaceae</taxon>
        <taxon>Aspergillus</taxon>
        <taxon>Aspergillus subgen. Fumigati</taxon>
    </lineage>
</organism>
<dbReference type="GeneID" id="38125561"/>
<feature type="repeat" description="ANK" evidence="3">
    <location>
        <begin position="285"/>
        <end position="318"/>
    </location>
</feature>
<dbReference type="Pfam" id="PF00023">
    <property type="entry name" value="Ank"/>
    <property type="match status" value="1"/>
</dbReference>
<evidence type="ECO:0000256" key="2">
    <source>
        <dbReference type="ARBA" id="ARBA00023043"/>
    </source>
</evidence>
<keyword evidence="5" id="KW-1185">Reference proteome</keyword>
<comment type="caution">
    <text evidence="4">The sequence shown here is derived from an EMBL/GenBank/DDBJ whole genome shotgun (WGS) entry which is preliminary data.</text>
</comment>
<evidence type="ECO:0000256" key="1">
    <source>
        <dbReference type="ARBA" id="ARBA00022737"/>
    </source>
</evidence>
<dbReference type="AlphaFoldDB" id="A0A397HAL8"/>
<keyword evidence="1" id="KW-0677">Repeat</keyword>
<dbReference type="PANTHER" id="PTHR24193">
    <property type="entry name" value="ANKYRIN REPEAT PROTEIN"/>
    <property type="match status" value="1"/>
</dbReference>
<accession>A0A397HAL8</accession>
<dbReference type="InterPro" id="IPR002110">
    <property type="entry name" value="Ankyrin_rpt"/>
</dbReference>
<name>A0A397HAL8_ASPTH</name>
<dbReference type="RefSeq" id="XP_026615863.1">
    <property type="nucleotide sequence ID" value="XM_026757206.1"/>
</dbReference>
<evidence type="ECO:0000256" key="3">
    <source>
        <dbReference type="PROSITE-ProRule" id="PRU00023"/>
    </source>
</evidence>
<dbReference type="SMART" id="SM00248">
    <property type="entry name" value="ANK"/>
    <property type="match status" value="7"/>
</dbReference>
<reference evidence="4" key="1">
    <citation type="submission" date="2018-08" db="EMBL/GenBank/DDBJ databases">
        <title>Draft genome sequence of azole-resistant Aspergillus thermomutatus (Neosartorya pseudofischeri) strain HMR AF 39, isolated from a human nasal aspirate.</title>
        <authorList>
            <person name="Parent-Michaud M."/>
            <person name="Dufresne P.J."/>
            <person name="Fournier E."/>
            <person name="Martineau C."/>
            <person name="Moreira S."/>
            <person name="Perkins V."/>
            <person name="De Repentigny L."/>
            <person name="Dufresne S.F."/>
        </authorList>
    </citation>
    <scope>NUCLEOTIDE SEQUENCE [LARGE SCALE GENOMIC DNA]</scope>
    <source>
        <strain evidence="4">HMR AF 39</strain>
    </source>
</reference>
<evidence type="ECO:0000313" key="4">
    <source>
        <dbReference type="EMBL" id="RHZ59789.1"/>
    </source>
</evidence>
<dbReference type="PROSITE" id="PS50088">
    <property type="entry name" value="ANK_REPEAT"/>
    <property type="match status" value="5"/>
</dbReference>
<dbReference type="GO" id="GO:0045944">
    <property type="term" value="P:positive regulation of transcription by RNA polymerase II"/>
    <property type="evidence" value="ECO:0007669"/>
    <property type="project" value="TreeGrafter"/>
</dbReference>
<feature type="repeat" description="ANK" evidence="3">
    <location>
        <begin position="246"/>
        <end position="284"/>
    </location>
</feature>
<dbReference type="EMBL" id="NKHU02000057">
    <property type="protein sequence ID" value="RHZ59789.1"/>
    <property type="molecule type" value="Genomic_DNA"/>
</dbReference>
<dbReference type="InterPro" id="IPR050663">
    <property type="entry name" value="Ankyrin-SOCS_Box"/>
</dbReference>
<dbReference type="PRINTS" id="PR01415">
    <property type="entry name" value="ANKYRIN"/>
</dbReference>
<dbReference type="PROSITE" id="PS50297">
    <property type="entry name" value="ANK_REP_REGION"/>
    <property type="match status" value="5"/>
</dbReference>
<dbReference type="Gene3D" id="1.25.40.20">
    <property type="entry name" value="Ankyrin repeat-containing domain"/>
    <property type="match status" value="3"/>
</dbReference>
<dbReference type="PANTHER" id="PTHR24193:SF121">
    <property type="entry name" value="ADA2A-CONTAINING COMPLEX COMPONENT 3, ISOFORM D"/>
    <property type="match status" value="1"/>
</dbReference>
<dbReference type="GO" id="GO:0005634">
    <property type="term" value="C:nucleus"/>
    <property type="evidence" value="ECO:0007669"/>
    <property type="project" value="TreeGrafter"/>
</dbReference>
<dbReference type="Proteomes" id="UP000215305">
    <property type="component" value="Unassembled WGS sequence"/>
</dbReference>
<dbReference type="InterPro" id="IPR036770">
    <property type="entry name" value="Ankyrin_rpt-contain_sf"/>
</dbReference>
<dbReference type="STRING" id="41047.A0A397HAL8"/>
<keyword evidence="2 3" id="KW-0040">ANK repeat</keyword>
<feature type="repeat" description="ANK" evidence="3">
    <location>
        <begin position="145"/>
        <end position="177"/>
    </location>
</feature>
<dbReference type="Pfam" id="PF12796">
    <property type="entry name" value="Ank_2"/>
    <property type="match status" value="1"/>
</dbReference>
<dbReference type="SUPFAM" id="SSF48403">
    <property type="entry name" value="Ankyrin repeat"/>
    <property type="match status" value="1"/>
</dbReference>